<comment type="caution">
    <text evidence="1">The sequence shown here is derived from an EMBL/GenBank/DDBJ whole genome shotgun (WGS) entry which is preliminary data.</text>
</comment>
<proteinExistence type="predicted"/>
<sequence length="87" mass="9485">MFAIRQMIDDPQDFIPVPAELRHRPTEVIFIALDAAPEVATVALAGEGQDKPLERTTAAITAFRGKGKGGAVARLLQDRQSDREQEA</sequence>
<dbReference type="AlphaFoldDB" id="A0A850RKN4"/>
<dbReference type="Proteomes" id="UP000592294">
    <property type="component" value="Unassembled WGS sequence"/>
</dbReference>
<name>A0A850RKN4_9GAMM</name>
<organism evidence="1 2">
    <name type="scientific">Allochromatium humboldtianum</name>
    <dbReference type="NCBI Taxonomy" id="504901"/>
    <lineage>
        <taxon>Bacteria</taxon>
        <taxon>Pseudomonadati</taxon>
        <taxon>Pseudomonadota</taxon>
        <taxon>Gammaproteobacteria</taxon>
        <taxon>Chromatiales</taxon>
        <taxon>Chromatiaceae</taxon>
        <taxon>Allochromatium</taxon>
    </lineage>
</organism>
<protein>
    <submittedName>
        <fullName evidence="1">Uncharacterized protein</fullName>
    </submittedName>
</protein>
<accession>A0A850RKN4</accession>
<dbReference type="RefSeq" id="WP_176978139.1">
    <property type="nucleotide sequence ID" value="NZ_JABZEO010000022.1"/>
</dbReference>
<dbReference type="EMBL" id="JABZEO010000022">
    <property type="protein sequence ID" value="NVZ11440.1"/>
    <property type="molecule type" value="Genomic_DNA"/>
</dbReference>
<evidence type="ECO:0000313" key="1">
    <source>
        <dbReference type="EMBL" id="NVZ11440.1"/>
    </source>
</evidence>
<reference evidence="1 2" key="1">
    <citation type="submission" date="2020-06" db="EMBL/GenBank/DDBJ databases">
        <title>Whole-genome sequence of Allochromatium humboldtianum DSM 21881, type strain.</title>
        <authorList>
            <person name="Kyndt J.A."/>
            <person name="Meyer T.E."/>
        </authorList>
    </citation>
    <scope>NUCLEOTIDE SEQUENCE [LARGE SCALE GENOMIC DNA]</scope>
    <source>
        <strain evidence="1 2">DSM 21881</strain>
    </source>
</reference>
<gene>
    <name evidence="1" type="ORF">HW932_19495</name>
</gene>
<evidence type="ECO:0000313" key="2">
    <source>
        <dbReference type="Proteomes" id="UP000592294"/>
    </source>
</evidence>
<keyword evidence="2" id="KW-1185">Reference proteome</keyword>